<evidence type="ECO:0000256" key="1">
    <source>
        <dbReference type="ARBA" id="ARBA00004651"/>
    </source>
</evidence>
<dbReference type="Pfam" id="PF02706">
    <property type="entry name" value="Wzz"/>
    <property type="match status" value="1"/>
</dbReference>
<comment type="similarity">
    <text evidence="2">Belongs to the CpsC/CapA family.</text>
</comment>
<feature type="domain" description="Polysaccharide chain length determinant N-terminal" evidence="9">
    <location>
        <begin position="76"/>
        <end position="165"/>
    </location>
</feature>
<feature type="region of interest" description="Disordered" evidence="7">
    <location>
        <begin position="1"/>
        <end position="75"/>
    </location>
</feature>
<feature type="compositionally biased region" description="Low complexity" evidence="7">
    <location>
        <begin position="54"/>
        <end position="66"/>
    </location>
</feature>
<feature type="transmembrane region" description="Helical" evidence="8">
    <location>
        <begin position="251"/>
        <end position="270"/>
    </location>
</feature>
<reference evidence="10 11" key="1">
    <citation type="submission" date="2018-10" db="EMBL/GenBank/DDBJ databases">
        <authorList>
            <person name="Li J."/>
        </authorList>
    </citation>
    <scope>NUCLEOTIDE SEQUENCE [LARGE SCALE GENOMIC DNA]</scope>
    <source>
        <strain evidence="10 11">JCM 30549</strain>
    </source>
</reference>
<feature type="compositionally biased region" description="Polar residues" evidence="7">
    <location>
        <begin position="31"/>
        <end position="42"/>
    </location>
</feature>
<evidence type="ECO:0000256" key="7">
    <source>
        <dbReference type="SAM" id="MobiDB-lite"/>
    </source>
</evidence>
<evidence type="ECO:0000259" key="9">
    <source>
        <dbReference type="Pfam" id="PF02706"/>
    </source>
</evidence>
<dbReference type="InterPro" id="IPR050445">
    <property type="entry name" value="Bact_polysacc_biosynth/exp"/>
</dbReference>
<gene>
    <name evidence="10" type="ORF">D9V30_08750</name>
</gene>
<accession>A0A3L6ZPH6</accession>
<dbReference type="EMBL" id="RCUW01000006">
    <property type="protein sequence ID" value="RLP68952.1"/>
    <property type="molecule type" value="Genomic_DNA"/>
</dbReference>
<dbReference type="GO" id="GO:0004713">
    <property type="term" value="F:protein tyrosine kinase activity"/>
    <property type="evidence" value="ECO:0007669"/>
    <property type="project" value="TreeGrafter"/>
</dbReference>
<name>A0A3L6ZPH6_9MICO</name>
<comment type="subcellular location">
    <subcellularLocation>
        <location evidence="1">Cell membrane</location>
        <topology evidence="1">Multi-pass membrane protein</topology>
    </subcellularLocation>
</comment>
<dbReference type="GO" id="GO:0005886">
    <property type="term" value="C:plasma membrane"/>
    <property type="evidence" value="ECO:0007669"/>
    <property type="project" value="UniProtKB-SubCell"/>
</dbReference>
<keyword evidence="5 8" id="KW-1133">Transmembrane helix</keyword>
<evidence type="ECO:0000256" key="3">
    <source>
        <dbReference type="ARBA" id="ARBA00022475"/>
    </source>
</evidence>
<organism evidence="10 11">
    <name type="scientific">Mycetocola reblochoni</name>
    <dbReference type="NCBI Taxonomy" id="331618"/>
    <lineage>
        <taxon>Bacteria</taxon>
        <taxon>Bacillati</taxon>
        <taxon>Actinomycetota</taxon>
        <taxon>Actinomycetes</taxon>
        <taxon>Micrococcales</taxon>
        <taxon>Microbacteriaceae</taxon>
        <taxon>Mycetocola</taxon>
    </lineage>
</organism>
<dbReference type="PANTHER" id="PTHR32309">
    <property type="entry name" value="TYROSINE-PROTEIN KINASE"/>
    <property type="match status" value="1"/>
</dbReference>
<evidence type="ECO:0000256" key="2">
    <source>
        <dbReference type="ARBA" id="ARBA00006683"/>
    </source>
</evidence>
<dbReference type="InterPro" id="IPR003856">
    <property type="entry name" value="LPS_length_determ_N"/>
</dbReference>
<dbReference type="PANTHER" id="PTHR32309:SF13">
    <property type="entry name" value="FERRIC ENTEROBACTIN TRANSPORT PROTEIN FEPE"/>
    <property type="match status" value="1"/>
</dbReference>
<evidence type="ECO:0000313" key="11">
    <source>
        <dbReference type="Proteomes" id="UP000275395"/>
    </source>
</evidence>
<proteinExistence type="inferred from homology"/>
<keyword evidence="6 8" id="KW-0472">Membrane</keyword>
<evidence type="ECO:0000256" key="8">
    <source>
        <dbReference type="SAM" id="Phobius"/>
    </source>
</evidence>
<feature type="transmembrane region" description="Helical" evidence="8">
    <location>
        <begin position="90"/>
        <end position="110"/>
    </location>
</feature>
<keyword evidence="3" id="KW-1003">Cell membrane</keyword>
<dbReference type="Proteomes" id="UP000275395">
    <property type="component" value="Unassembled WGS sequence"/>
</dbReference>
<evidence type="ECO:0000256" key="5">
    <source>
        <dbReference type="ARBA" id="ARBA00022989"/>
    </source>
</evidence>
<protein>
    <recommendedName>
        <fullName evidence="9">Polysaccharide chain length determinant N-terminal domain-containing protein</fullName>
    </recommendedName>
</protein>
<dbReference type="AlphaFoldDB" id="A0A3L6ZPH6"/>
<evidence type="ECO:0000256" key="4">
    <source>
        <dbReference type="ARBA" id="ARBA00022692"/>
    </source>
</evidence>
<sequence>MRGPWPRRSYGSSRTGLRRESAHGGRRWTRPNGTASPGTGNVSPRRSAPPSPTSPIRAPPRTTAGTRPPPRPEQENMDFYQYLSALRRSWIWILALILVGVIAGGGVSLVQQKQYRSEASLFVSTDRAVSAAELAQGSAYVQNLVSSYSTLATSAMVLDPVIDELDLPMSSAALAGRITAATPSGTVIVTIAATDPDPELAQRIASATAGSLQKAVTSLSPADDDGASAVTLTQIAPAELPSAPSSPNTRLALLLGAGAGLLVGVFVAMVRWANRREAGTAGTTAGGERR</sequence>
<evidence type="ECO:0000313" key="10">
    <source>
        <dbReference type="EMBL" id="RLP68952.1"/>
    </source>
</evidence>
<comment type="caution">
    <text evidence="10">The sequence shown here is derived from an EMBL/GenBank/DDBJ whole genome shotgun (WGS) entry which is preliminary data.</text>
</comment>
<keyword evidence="4 8" id="KW-0812">Transmembrane</keyword>
<evidence type="ECO:0000256" key="6">
    <source>
        <dbReference type="ARBA" id="ARBA00023136"/>
    </source>
</evidence>